<dbReference type="InterPro" id="IPR005502">
    <property type="entry name" value="Ribosyl_crysJ1"/>
</dbReference>
<keyword evidence="3" id="KW-0479">Metal-binding</keyword>
<dbReference type="AlphaFoldDB" id="A0A7J9UR38"/>
<feature type="binding site" evidence="3">
    <location>
        <position position="65"/>
    </location>
    <ligand>
        <name>Mg(2+)</name>
        <dbReference type="ChEBI" id="CHEBI:18420"/>
        <label>1</label>
    </ligand>
</feature>
<comment type="cofactor">
    <cofactor evidence="3">
        <name>Mg(2+)</name>
        <dbReference type="ChEBI" id="CHEBI:18420"/>
    </cofactor>
    <text evidence="3">Binds 2 magnesium ions per subunit.</text>
</comment>
<name>A0A7J9UR38_9MICO</name>
<dbReference type="EMBL" id="WHPD01000050">
    <property type="protein sequence ID" value="MPV87077.1"/>
    <property type="molecule type" value="Genomic_DNA"/>
</dbReference>
<dbReference type="InterPro" id="IPR050792">
    <property type="entry name" value="ADP-ribosylglycohydrolase"/>
</dbReference>
<evidence type="ECO:0000256" key="2">
    <source>
        <dbReference type="ARBA" id="ARBA00022801"/>
    </source>
</evidence>
<keyword evidence="2 4" id="KW-0378">Hydrolase</keyword>
<gene>
    <name evidence="4" type="ORF">GB882_00235</name>
</gene>
<organism evidence="4 5">
    <name type="scientific">Georgenia ruanii</name>
    <dbReference type="NCBI Taxonomy" id="348442"/>
    <lineage>
        <taxon>Bacteria</taxon>
        <taxon>Bacillati</taxon>
        <taxon>Actinomycetota</taxon>
        <taxon>Actinomycetes</taxon>
        <taxon>Micrococcales</taxon>
        <taxon>Bogoriellaceae</taxon>
        <taxon>Georgenia</taxon>
    </lineage>
</organism>
<dbReference type="PANTHER" id="PTHR16222">
    <property type="entry name" value="ADP-RIBOSYLGLYCOHYDROLASE"/>
    <property type="match status" value="1"/>
</dbReference>
<evidence type="ECO:0000313" key="4">
    <source>
        <dbReference type="EMBL" id="MPV87077.1"/>
    </source>
</evidence>
<dbReference type="GO" id="GO:0046872">
    <property type="term" value="F:metal ion binding"/>
    <property type="evidence" value="ECO:0007669"/>
    <property type="project" value="UniProtKB-KW"/>
</dbReference>
<keyword evidence="5" id="KW-1185">Reference proteome</keyword>
<feature type="binding site" evidence="3">
    <location>
        <position position="66"/>
    </location>
    <ligand>
        <name>Mg(2+)</name>
        <dbReference type="ChEBI" id="CHEBI:18420"/>
        <label>1</label>
    </ligand>
</feature>
<dbReference type="Proteomes" id="UP000429644">
    <property type="component" value="Unassembled WGS sequence"/>
</dbReference>
<sequence length="353" mass="35668">MTAATLRDRARGALWGLAVGDALGMPAEGLPRALVTQRYGLIDRFHPGHAEDNEFAGDLPAGHVTDDTDQAVIIGRLLVDGAGRVDATELAARLLAWQERMREAGAASLLGPSTLRALQHIRTHGPSPTSGRWGDTNGAAMRIAPVGVATAARPLQVLVDRVVAVSEPTHNTQVALAGAAAVAAAVAVAVDGAGLPEVLDAATAAARSAATRGFYTAAPSLAGRLKCAVRLTLEAVAAVSEDGEAHQVEAGSRVIDEVVGTSLATQESVPAAFAVLVLADAVRPGGAADPWWVCRIAASLGGDCDTIAAMAGAVAGAMGGREGLPAEAVGAVARANPALDLDALADDLLELRG</sequence>
<feature type="binding site" evidence="3">
    <location>
        <position position="306"/>
    </location>
    <ligand>
        <name>Mg(2+)</name>
        <dbReference type="ChEBI" id="CHEBI:18420"/>
        <label>1</label>
    </ligand>
</feature>
<feature type="binding site" evidence="3">
    <location>
        <position position="305"/>
    </location>
    <ligand>
        <name>Mg(2+)</name>
        <dbReference type="ChEBI" id="CHEBI:18420"/>
        <label>2</label>
    </ligand>
</feature>
<protein>
    <submittedName>
        <fullName evidence="4">ADP-ribosylglycohydrolase family protein</fullName>
    </submittedName>
</protein>
<dbReference type="GO" id="GO:0016787">
    <property type="term" value="F:hydrolase activity"/>
    <property type="evidence" value="ECO:0007669"/>
    <property type="project" value="UniProtKB-KW"/>
</dbReference>
<accession>A0A7J9UR38</accession>
<dbReference type="PANTHER" id="PTHR16222:SF24">
    <property type="entry name" value="ADP-RIBOSYLHYDROLASE ARH3"/>
    <property type="match status" value="1"/>
</dbReference>
<feature type="binding site" evidence="3">
    <location>
        <position position="67"/>
    </location>
    <ligand>
        <name>Mg(2+)</name>
        <dbReference type="ChEBI" id="CHEBI:18420"/>
        <label>1</label>
    </ligand>
</feature>
<reference evidence="4 5" key="1">
    <citation type="submission" date="2019-10" db="EMBL/GenBank/DDBJ databases">
        <title>Georgenia wutianyii sp. nov. and Georgenia yuyongxinii sp. nov. isolated from plateau pika (Ochotona curzoniae) in the Qinghai-Tibet plateau of China.</title>
        <authorList>
            <person name="Tian Z."/>
        </authorList>
    </citation>
    <scope>NUCLEOTIDE SEQUENCE [LARGE SCALE GENOMIC DNA]</scope>
    <source>
        <strain evidence="4 5">JCM 15130</strain>
    </source>
</reference>
<feature type="binding site" evidence="3">
    <location>
        <position position="303"/>
    </location>
    <ligand>
        <name>Mg(2+)</name>
        <dbReference type="ChEBI" id="CHEBI:18420"/>
        <label>1</label>
    </ligand>
</feature>
<evidence type="ECO:0000313" key="5">
    <source>
        <dbReference type="Proteomes" id="UP000429644"/>
    </source>
</evidence>
<proteinExistence type="inferred from homology"/>
<evidence type="ECO:0000256" key="3">
    <source>
        <dbReference type="PIRSR" id="PIRSR605502-1"/>
    </source>
</evidence>
<comment type="similarity">
    <text evidence="1">Belongs to the ADP-ribosylglycohydrolase family.</text>
</comment>
<dbReference type="RefSeq" id="WP_226909263.1">
    <property type="nucleotide sequence ID" value="NZ_BAAAOT010000001.1"/>
</dbReference>
<dbReference type="InterPro" id="IPR036705">
    <property type="entry name" value="Ribosyl_crysJ1_sf"/>
</dbReference>
<evidence type="ECO:0000256" key="1">
    <source>
        <dbReference type="ARBA" id="ARBA00010702"/>
    </source>
</evidence>
<comment type="caution">
    <text evidence="4">The sequence shown here is derived from an EMBL/GenBank/DDBJ whole genome shotgun (WGS) entry which is preliminary data.</text>
</comment>
<keyword evidence="3" id="KW-0460">Magnesium</keyword>
<dbReference type="Gene3D" id="1.10.4080.10">
    <property type="entry name" value="ADP-ribosylation/Crystallin J1"/>
    <property type="match status" value="1"/>
</dbReference>
<dbReference type="Pfam" id="PF03747">
    <property type="entry name" value="ADP_ribosyl_GH"/>
    <property type="match status" value="1"/>
</dbReference>
<dbReference type="SUPFAM" id="SSF101478">
    <property type="entry name" value="ADP-ribosylglycohydrolase"/>
    <property type="match status" value="1"/>
</dbReference>